<dbReference type="AlphaFoldDB" id="A0A3P8MDU3"/>
<dbReference type="SUPFAM" id="SSF54534">
    <property type="entry name" value="FKBP-like"/>
    <property type="match status" value="1"/>
</dbReference>
<evidence type="ECO:0000256" key="1">
    <source>
        <dbReference type="SAM" id="Coils"/>
    </source>
</evidence>
<name>A0A3P8MDU3_9BACT</name>
<gene>
    <name evidence="2" type="primary">grpE_1</name>
    <name evidence="2" type="ORF">NCTC10126_00757</name>
</gene>
<accession>A0A3P8MDU3</accession>
<sequence length="170" mass="19902">MKVVPNLNKFKIGEGIVANVAVYNSSNVYQKHLSKEKVSFILGENTFLPNFDNNIIDRTVRPIIDFVVSFPKNYEVSDFKDKTFRFVVEVLDYQDSEYVKSYKQLIALREEIQKLSTSTGNHLKELEELKAKNEKQMNEINNLKVENDNFSKMLLILKNNMRTKKKLFKN</sequence>
<evidence type="ECO:0000313" key="2">
    <source>
        <dbReference type="EMBL" id="VDR42250.1"/>
    </source>
</evidence>
<feature type="coiled-coil region" evidence="1">
    <location>
        <begin position="119"/>
        <end position="153"/>
    </location>
</feature>
<reference evidence="2 3" key="1">
    <citation type="submission" date="2018-12" db="EMBL/GenBank/DDBJ databases">
        <authorList>
            <consortium name="Pathogen Informatics"/>
        </authorList>
    </citation>
    <scope>NUCLEOTIDE SEQUENCE [LARGE SCALE GENOMIC DNA]</scope>
    <source>
        <strain evidence="2 3">NCTC10126</strain>
    </source>
</reference>
<dbReference type="Gene3D" id="3.10.50.40">
    <property type="match status" value="1"/>
</dbReference>
<dbReference type="GO" id="GO:0003755">
    <property type="term" value="F:peptidyl-prolyl cis-trans isomerase activity"/>
    <property type="evidence" value="ECO:0007669"/>
    <property type="project" value="InterPro"/>
</dbReference>
<dbReference type="EMBL" id="UZVY01000001">
    <property type="protein sequence ID" value="VDR42250.1"/>
    <property type="molecule type" value="Genomic_DNA"/>
</dbReference>
<dbReference type="Proteomes" id="UP000280036">
    <property type="component" value="Unassembled WGS sequence"/>
</dbReference>
<organism evidence="2 3">
    <name type="scientific">Mycoplasmopsis caviae</name>
    <dbReference type="NCBI Taxonomy" id="55603"/>
    <lineage>
        <taxon>Bacteria</taxon>
        <taxon>Bacillati</taxon>
        <taxon>Mycoplasmatota</taxon>
        <taxon>Mycoplasmoidales</taxon>
        <taxon>Metamycoplasmataceae</taxon>
        <taxon>Mycoplasmopsis</taxon>
    </lineage>
</organism>
<keyword evidence="1" id="KW-0175">Coiled coil</keyword>
<proteinExistence type="predicted"/>
<dbReference type="InterPro" id="IPR046357">
    <property type="entry name" value="PPIase_dom_sf"/>
</dbReference>
<dbReference type="RefSeq" id="WP_235659557.1">
    <property type="nucleotide sequence ID" value="NZ_UZVY01000001.1"/>
</dbReference>
<evidence type="ECO:0000313" key="3">
    <source>
        <dbReference type="Proteomes" id="UP000280036"/>
    </source>
</evidence>
<keyword evidence="2" id="KW-0346">Stress response</keyword>
<protein>
    <submittedName>
        <fullName evidence="2">Heat shock protein</fullName>
    </submittedName>
</protein>